<protein>
    <submittedName>
        <fullName evidence="1">Uncharacterized protein</fullName>
    </submittedName>
</protein>
<organism evidence="1 2">
    <name type="scientific">Puccinia graminis f. sp. tritici</name>
    <dbReference type="NCBI Taxonomy" id="56615"/>
    <lineage>
        <taxon>Eukaryota</taxon>
        <taxon>Fungi</taxon>
        <taxon>Dikarya</taxon>
        <taxon>Basidiomycota</taxon>
        <taxon>Pucciniomycotina</taxon>
        <taxon>Pucciniomycetes</taxon>
        <taxon>Pucciniales</taxon>
        <taxon>Pucciniaceae</taxon>
        <taxon>Puccinia</taxon>
    </lineage>
</organism>
<name>A0A5B0Q7P1_PUCGR</name>
<reference evidence="1 2" key="1">
    <citation type="submission" date="2019-05" db="EMBL/GenBank/DDBJ databases">
        <title>Emergence of the Ug99 lineage of the wheat stem rust pathogen through somatic hybridization.</title>
        <authorList>
            <person name="Li F."/>
            <person name="Upadhyaya N.M."/>
            <person name="Sperschneider J."/>
            <person name="Matny O."/>
            <person name="Nguyen-Phuc H."/>
            <person name="Mago R."/>
            <person name="Raley C."/>
            <person name="Miller M.E."/>
            <person name="Silverstein K.A.T."/>
            <person name="Henningsen E."/>
            <person name="Hirsch C.D."/>
            <person name="Visser B."/>
            <person name="Pretorius Z.A."/>
            <person name="Steffenson B.J."/>
            <person name="Schwessinger B."/>
            <person name="Dodds P.N."/>
            <person name="Figueroa M."/>
        </authorList>
    </citation>
    <scope>NUCLEOTIDE SEQUENCE [LARGE SCALE GENOMIC DNA]</scope>
    <source>
        <strain evidence="1 2">Ug99</strain>
    </source>
</reference>
<evidence type="ECO:0000313" key="1">
    <source>
        <dbReference type="EMBL" id="KAA1109256.1"/>
    </source>
</evidence>
<accession>A0A5B0Q7P1</accession>
<gene>
    <name evidence="1" type="ORF">PGTUg99_023348</name>
</gene>
<comment type="caution">
    <text evidence="1">The sequence shown here is derived from an EMBL/GenBank/DDBJ whole genome shotgun (WGS) entry which is preliminary data.</text>
</comment>
<evidence type="ECO:0000313" key="2">
    <source>
        <dbReference type="Proteomes" id="UP000325313"/>
    </source>
</evidence>
<dbReference type="EMBL" id="VDEP01000305">
    <property type="protein sequence ID" value="KAA1109256.1"/>
    <property type="molecule type" value="Genomic_DNA"/>
</dbReference>
<dbReference type="Proteomes" id="UP000325313">
    <property type="component" value="Unassembled WGS sequence"/>
</dbReference>
<dbReference type="AlphaFoldDB" id="A0A5B0Q7P1"/>
<proteinExistence type="predicted"/>
<sequence>MDEKLQILKRGLSVRIDETPTSRDTYMHSADGVTGPDSGCTYDLPTLWPPGLGDTPG</sequence>